<dbReference type="InterPro" id="IPR002885">
    <property type="entry name" value="PPR_rpt"/>
</dbReference>
<dbReference type="EMBL" id="CAUYUJ010003773">
    <property type="protein sequence ID" value="CAK0806722.1"/>
    <property type="molecule type" value="Genomic_DNA"/>
</dbReference>
<evidence type="ECO:0008006" key="5">
    <source>
        <dbReference type="Google" id="ProtNLM"/>
    </source>
</evidence>
<keyword evidence="1" id="KW-0677">Repeat</keyword>
<dbReference type="NCBIfam" id="TIGR00756">
    <property type="entry name" value="PPR"/>
    <property type="match status" value="2"/>
</dbReference>
<evidence type="ECO:0000313" key="3">
    <source>
        <dbReference type="EMBL" id="CAK0806722.1"/>
    </source>
</evidence>
<dbReference type="Gene3D" id="1.25.40.10">
    <property type="entry name" value="Tetratricopeptide repeat domain"/>
    <property type="match status" value="1"/>
</dbReference>
<feature type="repeat" description="PPR" evidence="2">
    <location>
        <begin position="9"/>
        <end position="43"/>
    </location>
</feature>
<dbReference type="Pfam" id="PF13812">
    <property type="entry name" value="PPR_3"/>
    <property type="match status" value="1"/>
</dbReference>
<name>A0ABN9QKW7_9DINO</name>
<accession>A0ABN9QKW7</accession>
<evidence type="ECO:0000313" key="4">
    <source>
        <dbReference type="Proteomes" id="UP001189429"/>
    </source>
</evidence>
<dbReference type="PROSITE" id="PS51375">
    <property type="entry name" value="PPR"/>
    <property type="match status" value="2"/>
</dbReference>
<protein>
    <recommendedName>
        <fullName evidence="5">Pentatricopeptide repeat-containing protein</fullName>
    </recommendedName>
</protein>
<sequence>MQEVKLEPNVMSYNAGISACEKGEQWQRALELLGKMQEVKLEPSVITYNAGIVACRRCGQWQQALSLLGEMRNSYLEPNDNSYNLGITAYEMSSRHLVGLPGYLQVGLSRFRAS</sequence>
<dbReference type="InterPro" id="IPR011990">
    <property type="entry name" value="TPR-like_helical_dom_sf"/>
</dbReference>
<dbReference type="Proteomes" id="UP001189429">
    <property type="component" value="Unassembled WGS sequence"/>
</dbReference>
<proteinExistence type="predicted"/>
<comment type="caution">
    <text evidence="3">The sequence shown here is derived from an EMBL/GenBank/DDBJ whole genome shotgun (WGS) entry which is preliminary data.</text>
</comment>
<evidence type="ECO:0000256" key="1">
    <source>
        <dbReference type="ARBA" id="ARBA00022737"/>
    </source>
</evidence>
<feature type="repeat" description="PPR" evidence="2">
    <location>
        <begin position="44"/>
        <end position="78"/>
    </location>
</feature>
<gene>
    <name evidence="3" type="ORF">PCOR1329_LOCUS12836</name>
</gene>
<keyword evidence="4" id="KW-1185">Reference proteome</keyword>
<reference evidence="3" key="1">
    <citation type="submission" date="2023-10" db="EMBL/GenBank/DDBJ databases">
        <authorList>
            <person name="Chen Y."/>
            <person name="Shah S."/>
            <person name="Dougan E. K."/>
            <person name="Thang M."/>
            <person name="Chan C."/>
        </authorList>
    </citation>
    <scope>NUCLEOTIDE SEQUENCE [LARGE SCALE GENOMIC DNA]</scope>
</reference>
<evidence type="ECO:0000256" key="2">
    <source>
        <dbReference type="PROSITE-ProRule" id="PRU00708"/>
    </source>
</evidence>
<dbReference type="PANTHER" id="PTHR47936:SF1">
    <property type="entry name" value="PENTATRICOPEPTIDE REPEAT-CONTAINING PROTEIN GUN1, CHLOROPLASTIC"/>
    <property type="match status" value="1"/>
</dbReference>
<dbReference type="PROSITE" id="PS51257">
    <property type="entry name" value="PROKAR_LIPOPROTEIN"/>
    <property type="match status" value="1"/>
</dbReference>
<organism evidence="3 4">
    <name type="scientific">Prorocentrum cordatum</name>
    <dbReference type="NCBI Taxonomy" id="2364126"/>
    <lineage>
        <taxon>Eukaryota</taxon>
        <taxon>Sar</taxon>
        <taxon>Alveolata</taxon>
        <taxon>Dinophyceae</taxon>
        <taxon>Prorocentrales</taxon>
        <taxon>Prorocentraceae</taxon>
        <taxon>Prorocentrum</taxon>
    </lineage>
</organism>
<dbReference type="PANTHER" id="PTHR47936">
    <property type="entry name" value="PPR_LONG DOMAIN-CONTAINING PROTEIN"/>
    <property type="match status" value="1"/>
</dbReference>